<evidence type="ECO:0000256" key="1">
    <source>
        <dbReference type="SAM" id="MobiDB-lite"/>
    </source>
</evidence>
<name>A0AAN9KUP5_CANGL</name>
<organism evidence="3 4">
    <name type="scientific">Canavalia gladiata</name>
    <name type="common">Sword bean</name>
    <name type="synonym">Dolichos gladiatus</name>
    <dbReference type="NCBI Taxonomy" id="3824"/>
    <lineage>
        <taxon>Eukaryota</taxon>
        <taxon>Viridiplantae</taxon>
        <taxon>Streptophyta</taxon>
        <taxon>Embryophyta</taxon>
        <taxon>Tracheophyta</taxon>
        <taxon>Spermatophyta</taxon>
        <taxon>Magnoliopsida</taxon>
        <taxon>eudicotyledons</taxon>
        <taxon>Gunneridae</taxon>
        <taxon>Pentapetalae</taxon>
        <taxon>rosids</taxon>
        <taxon>fabids</taxon>
        <taxon>Fabales</taxon>
        <taxon>Fabaceae</taxon>
        <taxon>Papilionoideae</taxon>
        <taxon>50 kb inversion clade</taxon>
        <taxon>NPAAA clade</taxon>
        <taxon>indigoferoid/millettioid clade</taxon>
        <taxon>Phaseoleae</taxon>
        <taxon>Canavalia</taxon>
    </lineage>
</organism>
<gene>
    <name evidence="2" type="ORF">VNO77_27436</name>
    <name evidence="3" type="ORF">VNO77_27439</name>
</gene>
<dbReference type="EMBL" id="JAYMYQ010000006">
    <property type="protein sequence ID" value="KAK7323937.1"/>
    <property type="molecule type" value="Genomic_DNA"/>
</dbReference>
<dbReference type="EMBL" id="JAYMYQ010000006">
    <property type="protein sequence ID" value="KAK7323934.1"/>
    <property type="molecule type" value="Genomic_DNA"/>
</dbReference>
<reference evidence="3 4" key="1">
    <citation type="submission" date="2024-01" db="EMBL/GenBank/DDBJ databases">
        <title>The genomes of 5 underutilized Papilionoideae crops provide insights into root nodulation and disease resistanc.</title>
        <authorList>
            <person name="Jiang F."/>
        </authorList>
    </citation>
    <scope>NUCLEOTIDE SEQUENCE [LARGE SCALE GENOMIC DNA]</scope>
    <source>
        <strain evidence="3">LVBAO_FW01</strain>
        <tissue evidence="3">Leaves</tissue>
    </source>
</reference>
<sequence length="162" mass="18365">MASLKCYRSYEETCESKYNNNRNTFDHMAGMSFKGNQHYEQQHAKNHGQNHYDQTTMNKNHSQTMVKTQCTDQCVSQSHGHDMAHHHHSSHGNGSMGWHGKSEKNCQQSNSHGYMAMGHRHSSHGNGGMACSERKMKTRSHGYKRRDGNRSCSDDSSGSESD</sequence>
<keyword evidence="4" id="KW-1185">Reference proteome</keyword>
<accession>A0AAN9KUP5</accession>
<feature type="region of interest" description="Disordered" evidence="1">
    <location>
        <begin position="80"/>
        <end position="162"/>
    </location>
</feature>
<evidence type="ECO:0000313" key="2">
    <source>
        <dbReference type="EMBL" id="KAK7323934.1"/>
    </source>
</evidence>
<protein>
    <submittedName>
        <fullName evidence="3">Uncharacterized protein</fullName>
    </submittedName>
</protein>
<proteinExistence type="predicted"/>
<evidence type="ECO:0000313" key="3">
    <source>
        <dbReference type="EMBL" id="KAK7323937.1"/>
    </source>
</evidence>
<comment type="caution">
    <text evidence="3">The sequence shown here is derived from an EMBL/GenBank/DDBJ whole genome shotgun (WGS) entry which is preliminary data.</text>
</comment>
<dbReference type="Proteomes" id="UP001367508">
    <property type="component" value="Unassembled WGS sequence"/>
</dbReference>
<evidence type="ECO:0000313" key="4">
    <source>
        <dbReference type="Proteomes" id="UP001367508"/>
    </source>
</evidence>
<dbReference type="AlphaFoldDB" id="A0AAN9KUP5"/>